<dbReference type="GO" id="GO:0008168">
    <property type="term" value="F:methyltransferase activity"/>
    <property type="evidence" value="ECO:0007669"/>
    <property type="project" value="TreeGrafter"/>
</dbReference>
<accession>A0A5Q2QD64</accession>
<name>A0A5Q2QD64_9GAMM</name>
<dbReference type="InterPro" id="IPR027555">
    <property type="entry name" value="Mo5U34_MeTrfas-like"/>
</dbReference>
<keyword evidence="1 3" id="KW-0808">Transferase</keyword>
<dbReference type="PANTHER" id="PTHR43464:SF95">
    <property type="entry name" value="TRNA U34 CARBOXYMETHYLTRANSFERASE"/>
    <property type="match status" value="1"/>
</dbReference>
<feature type="binding site" evidence="3">
    <location>
        <position position="107"/>
    </location>
    <ligand>
        <name>carboxy-S-adenosyl-L-methionine</name>
        <dbReference type="ChEBI" id="CHEBI:134278"/>
    </ligand>
</feature>
<proteinExistence type="inferred from homology"/>
<feature type="binding site" evidence="3">
    <location>
        <begin position="148"/>
        <end position="150"/>
    </location>
    <ligand>
        <name>carboxy-S-adenosyl-L-methionine</name>
        <dbReference type="ChEBI" id="CHEBI:134278"/>
    </ligand>
</feature>
<evidence type="ECO:0000256" key="2">
    <source>
        <dbReference type="ARBA" id="ARBA00022694"/>
    </source>
</evidence>
<organism evidence="4 5">
    <name type="scientific">Litorivicinus lipolyticus</name>
    <dbReference type="NCBI Taxonomy" id="418701"/>
    <lineage>
        <taxon>Bacteria</taxon>
        <taxon>Pseudomonadati</taxon>
        <taxon>Pseudomonadota</taxon>
        <taxon>Gammaproteobacteria</taxon>
        <taxon>Oceanospirillales</taxon>
        <taxon>Litorivicinaceae</taxon>
        <taxon>Litorivicinus</taxon>
    </lineage>
</organism>
<dbReference type="OrthoDB" id="9773188at2"/>
<dbReference type="HAMAP" id="MF_01590">
    <property type="entry name" value="tRNA_carboxymethyltr_CmoB"/>
    <property type="match status" value="1"/>
</dbReference>
<sequence length="316" mass="35809">MDRDQMRLPWQRDDWPAPMEHLALLREGIDFEPWLKHGNLPRWLNSLAQLPTATVDQIHLDRWVGPRGQCSDPAALADALRQLKPWRKGPYRLFDSEIDSEWRSDLKWDRIVPHLPPAGGHALDVGCGNGYHMWRLLEHGMDSVLGVDPSLLFAIQFAAIQHYLRHPAIEYWPVPLESLAPSQHFDLVLSMGVLYHRRSPIEHLTQLRQQMAPGATLVLETLVIDGDENSVLVPPDRYARMKNCWFIPSVAALQVWCRKLGFEQVDCVDLTATTGDEQRSTDWIGGNSLAGALDPSDPSRTLEGHPAPLRATLICR</sequence>
<feature type="binding site" evidence="3">
    <location>
        <position position="310"/>
    </location>
    <ligand>
        <name>carboxy-S-adenosyl-L-methionine</name>
        <dbReference type="ChEBI" id="CHEBI:134278"/>
    </ligand>
</feature>
<protein>
    <recommendedName>
        <fullName evidence="3">tRNA U34 carboxymethyltransferase</fullName>
        <ecNumber evidence="3">2.5.1.-</ecNumber>
    </recommendedName>
</protein>
<evidence type="ECO:0000256" key="1">
    <source>
        <dbReference type="ARBA" id="ARBA00022679"/>
    </source>
</evidence>
<evidence type="ECO:0000313" key="5">
    <source>
        <dbReference type="Proteomes" id="UP000388235"/>
    </source>
</evidence>
<dbReference type="GO" id="GO:0016765">
    <property type="term" value="F:transferase activity, transferring alkyl or aryl (other than methyl) groups"/>
    <property type="evidence" value="ECO:0007669"/>
    <property type="project" value="UniProtKB-UniRule"/>
</dbReference>
<dbReference type="KEGG" id="llp:GH975_02245"/>
<dbReference type="Pfam" id="PF08003">
    <property type="entry name" value="Methyltransf_9"/>
    <property type="match status" value="1"/>
</dbReference>
<evidence type="ECO:0000256" key="3">
    <source>
        <dbReference type="HAMAP-Rule" id="MF_01590"/>
    </source>
</evidence>
<keyword evidence="5" id="KW-1185">Reference proteome</keyword>
<dbReference type="GO" id="GO:0002098">
    <property type="term" value="P:tRNA wobble uridine modification"/>
    <property type="evidence" value="ECO:0007669"/>
    <property type="project" value="InterPro"/>
</dbReference>
<dbReference type="NCBIfam" id="NF011650">
    <property type="entry name" value="PRK15068.1"/>
    <property type="match status" value="1"/>
</dbReference>
<comment type="subunit">
    <text evidence="3">Homotetramer.</text>
</comment>
<dbReference type="InterPro" id="IPR029063">
    <property type="entry name" value="SAM-dependent_MTases_sf"/>
</dbReference>
<comment type="similarity">
    <text evidence="3">Belongs to the class I-like SAM-binding methyltransferase superfamily. CmoB family.</text>
</comment>
<feature type="binding site" evidence="3">
    <location>
        <position position="88"/>
    </location>
    <ligand>
        <name>carboxy-S-adenosyl-L-methionine</name>
        <dbReference type="ChEBI" id="CHEBI:134278"/>
    </ligand>
</feature>
<comment type="function">
    <text evidence="3">Catalyzes carboxymethyl transfer from carboxy-S-adenosyl-L-methionine (Cx-SAM) to 5-hydroxyuridine (ho5U) to form 5-carboxymethoxyuridine (cmo5U) at position 34 in tRNAs.</text>
</comment>
<dbReference type="NCBIfam" id="TIGR00452">
    <property type="entry name" value="tRNA 5-methoxyuridine(34)/uridine 5-oxyacetic acid(34) synthase CmoB"/>
    <property type="match status" value="1"/>
</dbReference>
<feature type="binding site" evidence="3">
    <location>
        <position position="102"/>
    </location>
    <ligand>
        <name>carboxy-S-adenosyl-L-methionine</name>
        <dbReference type="ChEBI" id="CHEBI:134278"/>
    </ligand>
</feature>
<dbReference type="AlphaFoldDB" id="A0A5Q2QD64"/>
<dbReference type="SUPFAM" id="SSF53335">
    <property type="entry name" value="S-adenosyl-L-methionine-dependent methyltransferases"/>
    <property type="match status" value="1"/>
</dbReference>
<feature type="binding site" evidence="3">
    <location>
        <position position="191"/>
    </location>
    <ligand>
        <name>carboxy-S-adenosyl-L-methionine</name>
        <dbReference type="ChEBI" id="CHEBI:134278"/>
    </ligand>
</feature>
<dbReference type="EC" id="2.5.1.-" evidence="3"/>
<dbReference type="CDD" id="cd02440">
    <property type="entry name" value="AdoMet_MTases"/>
    <property type="match status" value="1"/>
</dbReference>
<feature type="binding site" evidence="3">
    <location>
        <position position="195"/>
    </location>
    <ligand>
        <name>carboxy-S-adenosyl-L-methionine</name>
        <dbReference type="ChEBI" id="CHEBI:134278"/>
    </ligand>
</feature>
<comment type="catalytic activity">
    <reaction evidence="3">
        <text>carboxy-S-adenosyl-L-methionine + 5-hydroxyuridine(34) in tRNA = 5-carboxymethoxyuridine(34) in tRNA + S-adenosyl-L-homocysteine + H(+)</text>
        <dbReference type="Rhea" id="RHEA:52848"/>
        <dbReference type="Rhea" id="RHEA-COMP:13381"/>
        <dbReference type="Rhea" id="RHEA-COMP:13383"/>
        <dbReference type="ChEBI" id="CHEBI:15378"/>
        <dbReference type="ChEBI" id="CHEBI:57856"/>
        <dbReference type="ChEBI" id="CHEBI:134278"/>
        <dbReference type="ChEBI" id="CHEBI:136877"/>
        <dbReference type="ChEBI" id="CHEBI:136879"/>
    </reaction>
</comment>
<reference evidence="4 5" key="1">
    <citation type="submission" date="2019-11" db="EMBL/GenBank/DDBJ databases">
        <authorList>
            <person name="Khan S.A."/>
            <person name="Jeon C.O."/>
            <person name="Chun B.H."/>
        </authorList>
    </citation>
    <scope>NUCLEOTIDE SEQUENCE [LARGE SCALE GENOMIC DNA]</scope>
    <source>
        <strain evidence="4 5">IMCC 1097</strain>
    </source>
</reference>
<keyword evidence="2 3" id="KW-0819">tRNA processing</keyword>
<evidence type="ECO:0000313" key="4">
    <source>
        <dbReference type="EMBL" id="QGG81253.1"/>
    </source>
</evidence>
<dbReference type="InterPro" id="IPR010017">
    <property type="entry name" value="CmoB"/>
</dbReference>
<dbReference type="Proteomes" id="UP000388235">
    <property type="component" value="Chromosome"/>
</dbReference>
<dbReference type="Gene3D" id="3.40.50.150">
    <property type="entry name" value="Vaccinia Virus protein VP39"/>
    <property type="match status" value="1"/>
</dbReference>
<dbReference type="PANTHER" id="PTHR43464">
    <property type="entry name" value="METHYLTRANSFERASE"/>
    <property type="match status" value="1"/>
</dbReference>
<feature type="binding site" evidence="3">
    <location>
        <begin position="176"/>
        <end position="177"/>
    </location>
    <ligand>
        <name>carboxy-S-adenosyl-L-methionine</name>
        <dbReference type="ChEBI" id="CHEBI:134278"/>
    </ligand>
</feature>
<gene>
    <name evidence="3 4" type="primary">cmoB</name>
    <name evidence="4" type="ORF">GH975_02245</name>
</gene>
<feature type="binding site" evidence="3">
    <location>
        <position position="126"/>
    </location>
    <ligand>
        <name>carboxy-S-adenosyl-L-methionine</name>
        <dbReference type="ChEBI" id="CHEBI:134278"/>
    </ligand>
</feature>
<dbReference type="EMBL" id="CP045871">
    <property type="protein sequence ID" value="QGG81253.1"/>
    <property type="molecule type" value="Genomic_DNA"/>
</dbReference>